<accession>A0A7Y3Z6F4</accession>
<dbReference type="RefSeq" id="WP_171357077.1">
    <property type="nucleotide sequence ID" value="NZ_JBEWWM010000009.1"/>
</dbReference>
<reference evidence="2 3" key="1">
    <citation type="submission" date="2019-08" db="EMBL/GenBank/DDBJ databases">
        <title>Draft genome sequencing and comparative genomics of hatchery-associated Vibrios.</title>
        <authorList>
            <person name="Kehlet-Delgado H."/>
            <person name="Mueller R.S."/>
        </authorList>
    </citation>
    <scope>NUCLEOTIDE SEQUENCE [LARGE SCALE GENOMIC DNA]</scope>
    <source>
        <strain evidence="2 3">00-78-3</strain>
    </source>
</reference>
<dbReference type="Proteomes" id="UP000572072">
    <property type="component" value="Unassembled WGS sequence"/>
</dbReference>
<organism evidence="2 3">
    <name type="scientific">Vibrio rotiferianus</name>
    <dbReference type="NCBI Taxonomy" id="190895"/>
    <lineage>
        <taxon>Bacteria</taxon>
        <taxon>Pseudomonadati</taxon>
        <taxon>Pseudomonadota</taxon>
        <taxon>Gammaproteobacteria</taxon>
        <taxon>Vibrionales</taxon>
        <taxon>Vibrionaceae</taxon>
        <taxon>Vibrio</taxon>
    </lineage>
</organism>
<protein>
    <recommendedName>
        <fullName evidence="4">Fimbrial protein</fullName>
    </recommendedName>
</protein>
<feature type="chain" id="PRO_5030686684" description="Fimbrial protein" evidence="1">
    <location>
        <begin position="22"/>
        <end position="286"/>
    </location>
</feature>
<gene>
    <name evidence="2" type="ORF">F0262_03670</name>
</gene>
<evidence type="ECO:0000313" key="2">
    <source>
        <dbReference type="EMBL" id="NOH47152.1"/>
    </source>
</evidence>
<proteinExistence type="predicted"/>
<keyword evidence="1" id="KW-0732">Signal</keyword>
<evidence type="ECO:0000256" key="1">
    <source>
        <dbReference type="SAM" id="SignalP"/>
    </source>
</evidence>
<evidence type="ECO:0008006" key="4">
    <source>
        <dbReference type="Google" id="ProtNLM"/>
    </source>
</evidence>
<feature type="signal peptide" evidence="1">
    <location>
        <begin position="1"/>
        <end position="21"/>
    </location>
</feature>
<sequence length="286" mass="31455">MSKLQSFLLVGLILTSTFSSACPVQWNVKIHYNQVIFTEAQNMTALLPGTVYVESVPSCRPNAIGFVLRGKNQLELNKGLSSLQAELITHDKRPLSYISNQGFVLPLSNAKSTKFWIRVPNARISAPGLYTSQIQAKLLDATTDKKADKKNIPIKLNIQAFALIKVSDSSQKASIKGVYELDLGELKSHSSHNIPVEVISNSSTNVLIKSKNTNHLVNTSNQKSRIPYQLFANNKSIQGKGHTIQLSGSPDSISFSRLLLEFKLGNIQFASAGQYKDTVVIEVRAN</sequence>
<dbReference type="AlphaFoldDB" id="A0A7Y3Z6F4"/>
<dbReference type="PROSITE" id="PS51257">
    <property type="entry name" value="PROKAR_LIPOPROTEIN"/>
    <property type="match status" value="1"/>
</dbReference>
<name>A0A7Y3Z6F4_9VIBR</name>
<comment type="caution">
    <text evidence="2">The sequence shown here is derived from an EMBL/GenBank/DDBJ whole genome shotgun (WGS) entry which is preliminary data.</text>
</comment>
<dbReference type="EMBL" id="VTYN01000003">
    <property type="protein sequence ID" value="NOH47152.1"/>
    <property type="molecule type" value="Genomic_DNA"/>
</dbReference>
<evidence type="ECO:0000313" key="3">
    <source>
        <dbReference type="Proteomes" id="UP000572072"/>
    </source>
</evidence>